<name>A0A1V6SUP0_9EURO</name>
<dbReference type="STRING" id="254877.A0A1V6SUP0"/>
<gene>
    <name evidence="1" type="ORF">PENFLA_c024G06614</name>
</gene>
<sequence length="171" mass="19099">MFKPGFREHEEQAATLQEETDIVSARSIQALIQWLYTRVINFGIKDNSECVSAAIELARLADKYGIIGIQSANGGGFPKDNTSSLKSAHIISATFLPRGHPVRRILAAACVCGYMRQKNYKFAQEAEDHPTFAADLLREVQLALDTTNVFKERAFIIKDPVDNAETRLQRT</sequence>
<evidence type="ECO:0008006" key="3">
    <source>
        <dbReference type="Google" id="ProtNLM"/>
    </source>
</evidence>
<dbReference type="EMBL" id="MLQL01000024">
    <property type="protein sequence ID" value="OQE17369.1"/>
    <property type="molecule type" value="Genomic_DNA"/>
</dbReference>
<comment type="caution">
    <text evidence="1">The sequence shown here is derived from an EMBL/GenBank/DDBJ whole genome shotgun (WGS) entry which is preliminary data.</text>
</comment>
<accession>A0A1V6SUP0</accession>
<keyword evidence="2" id="KW-1185">Reference proteome</keyword>
<protein>
    <recommendedName>
        <fullName evidence="3">BTB domain-containing protein</fullName>
    </recommendedName>
</protein>
<dbReference type="Gene3D" id="3.30.710.10">
    <property type="entry name" value="Potassium Channel Kv1.1, Chain A"/>
    <property type="match status" value="1"/>
</dbReference>
<proteinExistence type="predicted"/>
<evidence type="ECO:0000313" key="2">
    <source>
        <dbReference type="Proteomes" id="UP000191342"/>
    </source>
</evidence>
<dbReference type="InterPro" id="IPR011333">
    <property type="entry name" value="SKP1/BTB/POZ_sf"/>
</dbReference>
<dbReference type="OrthoDB" id="194443at2759"/>
<reference evidence="2" key="1">
    <citation type="journal article" date="2017" name="Nat. Microbiol.">
        <title>Global analysis of biosynthetic gene clusters reveals vast potential of secondary metabolite production in Penicillium species.</title>
        <authorList>
            <person name="Nielsen J.C."/>
            <person name="Grijseels S."/>
            <person name="Prigent S."/>
            <person name="Ji B."/>
            <person name="Dainat J."/>
            <person name="Nielsen K.F."/>
            <person name="Frisvad J.C."/>
            <person name="Workman M."/>
            <person name="Nielsen J."/>
        </authorList>
    </citation>
    <scope>NUCLEOTIDE SEQUENCE [LARGE SCALE GENOMIC DNA]</scope>
    <source>
        <strain evidence="2">IBT 14082</strain>
    </source>
</reference>
<dbReference type="CDD" id="cd18186">
    <property type="entry name" value="BTB_POZ_ZBTB_KLHL-like"/>
    <property type="match status" value="1"/>
</dbReference>
<evidence type="ECO:0000313" key="1">
    <source>
        <dbReference type="EMBL" id="OQE17369.1"/>
    </source>
</evidence>
<organism evidence="1 2">
    <name type="scientific">Penicillium flavigenum</name>
    <dbReference type="NCBI Taxonomy" id="254877"/>
    <lineage>
        <taxon>Eukaryota</taxon>
        <taxon>Fungi</taxon>
        <taxon>Dikarya</taxon>
        <taxon>Ascomycota</taxon>
        <taxon>Pezizomycotina</taxon>
        <taxon>Eurotiomycetes</taxon>
        <taxon>Eurotiomycetidae</taxon>
        <taxon>Eurotiales</taxon>
        <taxon>Aspergillaceae</taxon>
        <taxon>Penicillium</taxon>
    </lineage>
</organism>
<dbReference type="Proteomes" id="UP000191342">
    <property type="component" value="Unassembled WGS sequence"/>
</dbReference>
<dbReference type="AlphaFoldDB" id="A0A1V6SUP0"/>